<evidence type="ECO:0000313" key="1">
    <source>
        <dbReference type="EMBL" id="KIL56938.1"/>
    </source>
</evidence>
<dbReference type="HOGENOM" id="CLU_048312_0_0_1"/>
<dbReference type="AlphaFoldDB" id="A0A0C2WL80"/>
<dbReference type="InParanoid" id="A0A0C2WL80"/>
<dbReference type="STRING" id="946122.A0A0C2WL80"/>
<dbReference type="EMBL" id="KN818391">
    <property type="protein sequence ID" value="KIL56938.1"/>
    <property type="molecule type" value="Genomic_DNA"/>
</dbReference>
<sequence length="314" mass="36582">MSDDSDLTKWHSRGKNWDDVPSMIQEIRTQCLEIPNAYQSTLLPAAGLSINDMLDFPLPKLVPSQSLQESIPYLRQEPSDPLTKTCVLSLRHLPIPMASVITELLRALPQAWLDGYESIQYAHLPGKATTHFPLWVITFWSSVVKLRGRVRKYWHNARLWLERQMRDPHSPERRRLAREANDLLALLPWNRKKAGAVSDNEPDHQLWRYLSDEWLQSDDENDMLEMAWGIRVEGVQFTNKLLTLRDIPEEEYQAQQRFCWIYELGCDIIEGRQVLLTIGHLGPENKHWVAFAIDGKQKQLNYGDSWQFDPNKDS</sequence>
<keyword evidence="2" id="KW-1185">Reference proteome</keyword>
<name>A0A0C2WL80_AMAMK</name>
<dbReference type="OrthoDB" id="3066926at2759"/>
<accession>A0A0C2WL80</accession>
<reference evidence="1 2" key="1">
    <citation type="submission" date="2014-04" db="EMBL/GenBank/DDBJ databases">
        <title>Evolutionary Origins and Diversification of the Mycorrhizal Mutualists.</title>
        <authorList>
            <consortium name="DOE Joint Genome Institute"/>
            <consortium name="Mycorrhizal Genomics Consortium"/>
            <person name="Kohler A."/>
            <person name="Kuo A."/>
            <person name="Nagy L.G."/>
            <person name="Floudas D."/>
            <person name="Copeland A."/>
            <person name="Barry K.W."/>
            <person name="Cichocki N."/>
            <person name="Veneault-Fourrey C."/>
            <person name="LaButti K."/>
            <person name="Lindquist E.A."/>
            <person name="Lipzen A."/>
            <person name="Lundell T."/>
            <person name="Morin E."/>
            <person name="Murat C."/>
            <person name="Riley R."/>
            <person name="Ohm R."/>
            <person name="Sun H."/>
            <person name="Tunlid A."/>
            <person name="Henrissat B."/>
            <person name="Grigoriev I.V."/>
            <person name="Hibbett D.S."/>
            <person name="Martin F."/>
        </authorList>
    </citation>
    <scope>NUCLEOTIDE SEQUENCE [LARGE SCALE GENOMIC DNA]</scope>
    <source>
        <strain evidence="1 2">Koide BX008</strain>
    </source>
</reference>
<protein>
    <submittedName>
        <fullName evidence="1">Uncharacterized protein</fullName>
    </submittedName>
</protein>
<proteinExistence type="predicted"/>
<dbReference type="Proteomes" id="UP000054549">
    <property type="component" value="Unassembled WGS sequence"/>
</dbReference>
<organism evidence="1 2">
    <name type="scientific">Amanita muscaria (strain Koide BX008)</name>
    <dbReference type="NCBI Taxonomy" id="946122"/>
    <lineage>
        <taxon>Eukaryota</taxon>
        <taxon>Fungi</taxon>
        <taxon>Dikarya</taxon>
        <taxon>Basidiomycota</taxon>
        <taxon>Agaricomycotina</taxon>
        <taxon>Agaricomycetes</taxon>
        <taxon>Agaricomycetidae</taxon>
        <taxon>Agaricales</taxon>
        <taxon>Pluteineae</taxon>
        <taxon>Amanitaceae</taxon>
        <taxon>Amanita</taxon>
    </lineage>
</organism>
<evidence type="ECO:0000313" key="2">
    <source>
        <dbReference type="Proteomes" id="UP000054549"/>
    </source>
</evidence>
<gene>
    <name evidence="1" type="ORF">M378DRAFT_16641</name>
</gene>